<dbReference type="SUPFAM" id="SSF103378">
    <property type="entry name" value="2-methylcitrate dehydratase PrpD"/>
    <property type="match status" value="1"/>
</dbReference>
<dbReference type="InterPro" id="IPR045336">
    <property type="entry name" value="MmgE_PrpD_N"/>
</dbReference>
<dbReference type="Pfam" id="PF19305">
    <property type="entry name" value="MmgE_PrpD_C"/>
    <property type="match status" value="1"/>
</dbReference>
<dbReference type="Gene3D" id="3.30.1330.120">
    <property type="entry name" value="2-methylcitrate dehydratase PrpD"/>
    <property type="match status" value="1"/>
</dbReference>
<protein>
    <submittedName>
        <fullName evidence="4">MmgE/PrpD family protein</fullName>
    </submittedName>
</protein>
<dbReference type="InterPro" id="IPR042183">
    <property type="entry name" value="MmgE/PrpD_sf_1"/>
</dbReference>
<feature type="domain" description="MmgE/PrpD C-terminal" evidence="3">
    <location>
        <begin position="271"/>
        <end position="428"/>
    </location>
</feature>
<dbReference type="Pfam" id="PF03972">
    <property type="entry name" value="MmgE_PrpD_N"/>
    <property type="match status" value="1"/>
</dbReference>
<dbReference type="Gene3D" id="1.10.4100.10">
    <property type="entry name" value="2-methylcitrate dehydratase PrpD"/>
    <property type="match status" value="1"/>
</dbReference>
<dbReference type="Proteomes" id="UP001629462">
    <property type="component" value="Unassembled WGS sequence"/>
</dbReference>
<evidence type="ECO:0000259" key="3">
    <source>
        <dbReference type="Pfam" id="PF19305"/>
    </source>
</evidence>
<keyword evidence="5" id="KW-1185">Reference proteome</keyword>
<evidence type="ECO:0000313" key="5">
    <source>
        <dbReference type="Proteomes" id="UP001629462"/>
    </source>
</evidence>
<dbReference type="InterPro" id="IPR042188">
    <property type="entry name" value="MmgE/PrpD_sf_2"/>
</dbReference>
<feature type="domain" description="MmgE/PrpD N-terminal" evidence="2">
    <location>
        <begin position="7"/>
        <end position="246"/>
    </location>
</feature>
<dbReference type="InterPro" id="IPR005656">
    <property type="entry name" value="MmgE_PrpD"/>
</dbReference>
<comment type="similarity">
    <text evidence="1">Belongs to the PrpD family.</text>
</comment>
<evidence type="ECO:0000259" key="2">
    <source>
        <dbReference type="Pfam" id="PF03972"/>
    </source>
</evidence>
<dbReference type="PANTHER" id="PTHR16943">
    <property type="entry name" value="2-METHYLCITRATE DEHYDRATASE-RELATED"/>
    <property type="match status" value="1"/>
</dbReference>
<dbReference type="RefSeq" id="WP_250486875.1">
    <property type="nucleotide sequence ID" value="NZ_JAQQDB010000001.1"/>
</dbReference>
<accession>A0ABW9CBX1</accession>
<gene>
    <name evidence="4" type="ORF">PQR08_00595</name>
</gene>
<name>A0ABW9CBX1_9BURK</name>
<dbReference type="InterPro" id="IPR036148">
    <property type="entry name" value="MmgE/PrpD_sf"/>
</dbReference>
<dbReference type="PANTHER" id="PTHR16943:SF8">
    <property type="entry name" value="2-METHYLCITRATE DEHYDRATASE"/>
    <property type="match status" value="1"/>
</dbReference>
<reference evidence="4 5" key="1">
    <citation type="journal article" date="2024" name="Chem. Sci.">
        <title>Discovery of megapolipeptins by genome mining of a Burkholderiales bacteria collection.</title>
        <authorList>
            <person name="Paulo B.S."/>
            <person name="Recchia M.J.J."/>
            <person name="Lee S."/>
            <person name="Fergusson C.H."/>
            <person name="Romanowski S.B."/>
            <person name="Hernandez A."/>
            <person name="Krull N."/>
            <person name="Liu D.Y."/>
            <person name="Cavanagh H."/>
            <person name="Bos A."/>
            <person name="Gray C.A."/>
            <person name="Murphy B.T."/>
            <person name="Linington R.G."/>
            <person name="Eustaquio A.S."/>
        </authorList>
    </citation>
    <scope>NUCLEOTIDE SEQUENCE [LARGE SCALE GENOMIC DNA]</scope>
    <source>
        <strain evidence="4 5">RL17-374-BIF-D</strain>
    </source>
</reference>
<evidence type="ECO:0000313" key="4">
    <source>
        <dbReference type="EMBL" id="MFM0515898.1"/>
    </source>
</evidence>
<proteinExistence type="inferred from homology"/>
<comment type="caution">
    <text evidence="4">The sequence shown here is derived from an EMBL/GenBank/DDBJ whole genome shotgun (WGS) entry which is preliminary data.</text>
</comment>
<evidence type="ECO:0000256" key="1">
    <source>
        <dbReference type="ARBA" id="ARBA00006174"/>
    </source>
</evidence>
<dbReference type="InterPro" id="IPR045337">
    <property type="entry name" value="MmgE_PrpD_C"/>
</dbReference>
<dbReference type="EMBL" id="JAQQDB010000001">
    <property type="protein sequence ID" value="MFM0515898.1"/>
    <property type="molecule type" value="Genomic_DNA"/>
</dbReference>
<sequence>MDESRVLARNVTNTRFANLPLEAVRAAELSLLDALGVMFAATGLTDACGPFLNLARTLGGRQDCLLLATGERVPAPLAALANGALAHAVDFEDTHDGAVLHPNAAVIPAALAVAQMSEATTGEDLLTAIAVGADLVCRLGLALQANPHDRGWYHPPMLGAFGAAAAAASLLRLTEEQTVAALSLAMSQSVLTAQFEDDAQSSIRAVRDGFAAQAGVVAALLARDSVNGFAQPLEGRAGWFAMYAEGRFDRDRIVKDIGQRFEGAFVSYKPWPSCRGTHPFIEAALELVRNDDLALDNVVGVELTANSLTRMLCEPFQQKQRPVAAIDAKFSIPFVTASAMVHRRVGLDSFSAERLADPLVLSLTERMSYKIDTGADFKAALSGTVSLATKDGRTRSVTVERPRGSVESPMTEADLLEKFCDCCGYHARPIARELARGIATTVLDIHAMKTLSPLWRAISPT</sequence>
<organism evidence="4 5">
    <name type="scientific">Caballeronia jiangsuensis</name>
    <dbReference type="NCBI Taxonomy" id="1458357"/>
    <lineage>
        <taxon>Bacteria</taxon>
        <taxon>Pseudomonadati</taxon>
        <taxon>Pseudomonadota</taxon>
        <taxon>Betaproteobacteria</taxon>
        <taxon>Burkholderiales</taxon>
        <taxon>Burkholderiaceae</taxon>
        <taxon>Caballeronia</taxon>
    </lineage>
</organism>